<feature type="compositionally biased region" description="Polar residues" evidence="1">
    <location>
        <begin position="201"/>
        <end position="226"/>
    </location>
</feature>
<accession>A0A9W8JDG7</accession>
<dbReference type="AlphaFoldDB" id="A0A9W8JDG7"/>
<evidence type="ECO:0000256" key="1">
    <source>
        <dbReference type="SAM" id="MobiDB-lite"/>
    </source>
</evidence>
<feature type="non-terminal residue" evidence="2">
    <location>
        <position position="1"/>
    </location>
</feature>
<feature type="region of interest" description="Disordered" evidence="1">
    <location>
        <begin position="503"/>
        <end position="528"/>
    </location>
</feature>
<keyword evidence="3" id="KW-1185">Reference proteome</keyword>
<organism evidence="2 3">
    <name type="scientific">Candolleomyces eurysporus</name>
    <dbReference type="NCBI Taxonomy" id="2828524"/>
    <lineage>
        <taxon>Eukaryota</taxon>
        <taxon>Fungi</taxon>
        <taxon>Dikarya</taxon>
        <taxon>Basidiomycota</taxon>
        <taxon>Agaricomycotina</taxon>
        <taxon>Agaricomycetes</taxon>
        <taxon>Agaricomycetidae</taxon>
        <taxon>Agaricales</taxon>
        <taxon>Agaricineae</taxon>
        <taxon>Psathyrellaceae</taxon>
        <taxon>Candolleomyces</taxon>
    </lineage>
</organism>
<comment type="caution">
    <text evidence="2">The sequence shown here is derived from an EMBL/GenBank/DDBJ whole genome shotgun (WGS) entry which is preliminary data.</text>
</comment>
<reference evidence="2" key="1">
    <citation type="submission" date="2022-06" db="EMBL/GenBank/DDBJ databases">
        <title>Genome Sequence of Candolleomyces eurysporus.</title>
        <authorList>
            <person name="Buettner E."/>
        </authorList>
    </citation>
    <scope>NUCLEOTIDE SEQUENCE</scope>
    <source>
        <strain evidence="2">VTCC 930004</strain>
    </source>
</reference>
<feature type="region of interest" description="Disordered" evidence="1">
    <location>
        <begin position="318"/>
        <end position="415"/>
    </location>
</feature>
<name>A0A9W8JDG7_9AGAR</name>
<proteinExistence type="predicted"/>
<dbReference type="EMBL" id="JANBPK010000785">
    <property type="protein sequence ID" value="KAJ2932029.1"/>
    <property type="molecule type" value="Genomic_DNA"/>
</dbReference>
<feature type="compositionally biased region" description="Acidic residues" evidence="1">
    <location>
        <begin position="340"/>
        <end position="364"/>
    </location>
</feature>
<protein>
    <submittedName>
        <fullName evidence="2">Uncharacterized protein</fullName>
    </submittedName>
</protein>
<gene>
    <name evidence="2" type="ORF">H1R20_g5057</name>
</gene>
<feature type="compositionally biased region" description="Low complexity" evidence="1">
    <location>
        <begin position="506"/>
        <end position="528"/>
    </location>
</feature>
<feature type="compositionally biased region" description="Polar residues" evidence="1">
    <location>
        <begin position="402"/>
        <end position="415"/>
    </location>
</feature>
<feature type="region of interest" description="Disordered" evidence="1">
    <location>
        <begin position="105"/>
        <end position="226"/>
    </location>
</feature>
<evidence type="ECO:0000313" key="3">
    <source>
        <dbReference type="Proteomes" id="UP001140091"/>
    </source>
</evidence>
<evidence type="ECO:0000313" key="2">
    <source>
        <dbReference type="EMBL" id="KAJ2932029.1"/>
    </source>
</evidence>
<feature type="compositionally biased region" description="Low complexity" evidence="1">
    <location>
        <begin position="119"/>
        <end position="139"/>
    </location>
</feature>
<dbReference type="Proteomes" id="UP001140091">
    <property type="component" value="Unassembled WGS sequence"/>
</dbReference>
<feature type="compositionally biased region" description="Polar residues" evidence="1">
    <location>
        <begin position="105"/>
        <end position="118"/>
    </location>
</feature>
<sequence>MDADLKANADLWARYGKNTARQLRSATTTTTTTLPQIPLPFSFIHSPSVPRQSPLCAFLTDGVINLFSEMTLRAYQEPVADDQAGQFGEKPGNQCVFFRDLVGTSTNSRDSVPQSPLTPSRSPNVSWSTSTSSGGRLPQPSSPSPVSRKRKRSHRESCLPQAPRNSKANKLGLSDDESPTTHRNETTTLTRTSSRSESENCHSANVSQPRRIQASSEPQTCSAQPVYQDSTFSDFDLEELVAETEQDLKSSDEGDVREENEARALQYHELAHQPATEQLLDTQVESSSGSFINKEGKATGLQTGYERERLCADFLSTGHIADSGPIDSGKGKETAAPENYSDEEDHATDDSDEDDSDEDSDESDGPSSSSQDIAPSGSAVQVSDPGRSKNGSVGDGNEDNTGKLTGATSPTSALSDTVQDELWGQHEQALELEQLNQAADPHRLLKAYSLDTTAAGHLEKMSRSPAPLLYEIDTTRNQEWVEQGASWKYFLKLRDHRVNKLAPSDRPSFTSATSAAAPARNAARPAAGPSATVALGAATTSSNGTLVPTEEYHELYVETSGPVFGVSLHGTIKAPSKIVIQAPTAVPVGDIYGESRFATFKDLQDLANSLAWTRCLRFDADGQPVNNRFILKRHDSPNAPGKWTIRGVDEHSTHNP</sequence>